<dbReference type="EC" id="4.2.2.29" evidence="7"/>
<dbReference type="PANTHER" id="PTHR30518:SF2">
    <property type="entry name" value="ENDOLYTIC MUREIN TRANSGLYCOSYLASE"/>
    <property type="match status" value="1"/>
</dbReference>
<dbReference type="RefSeq" id="WP_147389581.1">
    <property type="nucleotide sequence ID" value="NZ_AQHF01000024.1"/>
</dbReference>
<gene>
    <name evidence="7" type="primary">mltG</name>
    <name evidence="8" type="ORF">PPEP_a2872</name>
</gene>
<comment type="catalytic activity">
    <reaction evidence="7">
        <text>a peptidoglycan chain = a peptidoglycan chain with N-acetyl-1,6-anhydromuramyl-[peptide] at the reducing end + a peptidoglycan chain with N-acetylglucosamine at the non-reducing end.</text>
        <dbReference type="EC" id="4.2.2.29"/>
    </reaction>
</comment>
<proteinExistence type="inferred from homology"/>
<reference evidence="8 9" key="1">
    <citation type="submission" date="2015-06" db="EMBL/GenBank/DDBJ databases">
        <title>Genome sequence of Pseudoalteromonas peptidolytica.</title>
        <authorList>
            <person name="Xie B.-B."/>
            <person name="Rong J.-C."/>
            <person name="Qin Q.-L."/>
            <person name="Zhang Y.-Z."/>
        </authorList>
    </citation>
    <scope>NUCLEOTIDE SEQUENCE [LARGE SCALE GENOMIC DNA]</scope>
    <source>
        <strain evidence="8 9">F12-50-A1</strain>
    </source>
</reference>
<dbReference type="GO" id="GO:0005886">
    <property type="term" value="C:plasma membrane"/>
    <property type="evidence" value="ECO:0007669"/>
    <property type="project" value="UniProtKB-UniRule"/>
</dbReference>
<dbReference type="HAMAP" id="MF_02065">
    <property type="entry name" value="MltG"/>
    <property type="match status" value="1"/>
</dbReference>
<dbReference type="GO" id="GO:0071555">
    <property type="term" value="P:cell wall organization"/>
    <property type="evidence" value="ECO:0007669"/>
    <property type="project" value="UniProtKB-KW"/>
</dbReference>
<comment type="similarity">
    <text evidence="7">Belongs to the transglycosylase MltG family.</text>
</comment>
<dbReference type="GO" id="GO:0009252">
    <property type="term" value="P:peptidoglycan biosynthetic process"/>
    <property type="evidence" value="ECO:0007669"/>
    <property type="project" value="UniProtKB-UniRule"/>
</dbReference>
<dbReference type="CDD" id="cd08010">
    <property type="entry name" value="MltG_like"/>
    <property type="match status" value="1"/>
</dbReference>
<dbReference type="FunFam" id="3.30.160.60:FF:000242">
    <property type="entry name" value="Endolytic murein transglycosylase"/>
    <property type="match status" value="1"/>
</dbReference>
<dbReference type="PANTHER" id="PTHR30518">
    <property type="entry name" value="ENDOLYTIC MUREIN TRANSGLYCOSYLASE"/>
    <property type="match status" value="1"/>
</dbReference>
<evidence type="ECO:0000256" key="2">
    <source>
        <dbReference type="ARBA" id="ARBA00022692"/>
    </source>
</evidence>
<comment type="caution">
    <text evidence="8">The sequence shown here is derived from an EMBL/GenBank/DDBJ whole genome shotgun (WGS) entry which is preliminary data.</text>
</comment>
<keyword evidence="3 7" id="KW-1133">Transmembrane helix</keyword>
<evidence type="ECO:0000256" key="3">
    <source>
        <dbReference type="ARBA" id="ARBA00022989"/>
    </source>
</evidence>
<keyword evidence="7" id="KW-0997">Cell inner membrane</keyword>
<evidence type="ECO:0000256" key="4">
    <source>
        <dbReference type="ARBA" id="ARBA00023136"/>
    </source>
</evidence>
<name>A0A8I0T510_9GAMM</name>
<dbReference type="InterPro" id="IPR003770">
    <property type="entry name" value="MLTG-like"/>
</dbReference>
<keyword evidence="9" id="KW-1185">Reference proteome</keyword>
<evidence type="ECO:0000256" key="7">
    <source>
        <dbReference type="HAMAP-Rule" id="MF_02065"/>
    </source>
</evidence>
<dbReference type="EMBL" id="AQHF01000024">
    <property type="protein sequence ID" value="MBE0346758.1"/>
    <property type="molecule type" value="Genomic_DNA"/>
</dbReference>
<dbReference type="Proteomes" id="UP000660708">
    <property type="component" value="Unassembled WGS sequence"/>
</dbReference>
<evidence type="ECO:0000313" key="9">
    <source>
        <dbReference type="Proteomes" id="UP000660708"/>
    </source>
</evidence>
<sequence>MKKWLCILIFAILMGSWWFLEKVNQVKFEPLNISDKFVEIKPGQTFTQLCHQWQKNGALSHCLPYQLYSKLIPKLFALQSGVYALKGLTVLEAVAKVSRGEQHRFSFTIIEGTPIWEVEKKLSDAPYLNQDIDNLSSQLMLDYGSVEGWLYPDTYYYHGFDSALGLLKRARDKMQAVLQHEWQNRASDLPLKTPYEALILASIIEKETGLHEERKKVASVFINRLKKGMRLQTDPTIIYGIGEGFDGDIKRKDIRQKTPYNTYRIDGLPPTPIAMPSEASIHAALHPQKTDYLYFVATGNGGHYFSKTLAEHNKAVQNYILNKQNSR</sequence>
<keyword evidence="4 7" id="KW-0472">Membrane</keyword>
<keyword evidence="5 7" id="KW-0456">Lyase</keyword>
<dbReference type="NCBIfam" id="TIGR00247">
    <property type="entry name" value="endolytic transglycosylase MltG"/>
    <property type="match status" value="1"/>
</dbReference>
<keyword evidence="6 7" id="KW-0961">Cell wall biogenesis/degradation</keyword>
<dbReference type="Pfam" id="PF02618">
    <property type="entry name" value="YceG"/>
    <property type="match status" value="1"/>
</dbReference>
<feature type="site" description="Important for catalytic activity" evidence="7">
    <location>
        <position position="207"/>
    </location>
</feature>
<organism evidence="8 9">
    <name type="scientific">Pseudoalteromonas peptidolytica F12-50-A1</name>
    <dbReference type="NCBI Taxonomy" id="1315280"/>
    <lineage>
        <taxon>Bacteria</taxon>
        <taxon>Pseudomonadati</taxon>
        <taxon>Pseudomonadota</taxon>
        <taxon>Gammaproteobacteria</taxon>
        <taxon>Alteromonadales</taxon>
        <taxon>Pseudoalteromonadaceae</taxon>
        <taxon>Pseudoalteromonas</taxon>
    </lineage>
</organism>
<dbReference type="AlphaFoldDB" id="A0A8I0T510"/>
<keyword evidence="1 7" id="KW-1003">Cell membrane</keyword>
<evidence type="ECO:0000256" key="1">
    <source>
        <dbReference type="ARBA" id="ARBA00022475"/>
    </source>
</evidence>
<evidence type="ECO:0000313" key="8">
    <source>
        <dbReference type="EMBL" id="MBE0346758.1"/>
    </source>
</evidence>
<evidence type="ECO:0000256" key="6">
    <source>
        <dbReference type="ARBA" id="ARBA00023316"/>
    </source>
</evidence>
<accession>A0A8I0T510</accession>
<dbReference type="Gene3D" id="3.30.160.60">
    <property type="entry name" value="Classic Zinc Finger"/>
    <property type="match status" value="1"/>
</dbReference>
<evidence type="ECO:0000256" key="5">
    <source>
        <dbReference type="ARBA" id="ARBA00023239"/>
    </source>
</evidence>
<comment type="function">
    <text evidence="7">Functions as a peptidoglycan terminase that cleaves nascent peptidoglycan strands endolytically to terminate their elongation.</text>
</comment>
<protein>
    <recommendedName>
        <fullName evidence="7">Endolytic murein transglycosylase</fullName>
        <ecNumber evidence="7">4.2.2.29</ecNumber>
    </recommendedName>
    <alternativeName>
        <fullName evidence="7">Peptidoglycan lytic transglycosylase</fullName>
    </alternativeName>
    <alternativeName>
        <fullName evidence="7">Peptidoglycan polymerization terminase</fullName>
    </alternativeName>
</protein>
<keyword evidence="2 7" id="KW-0812">Transmembrane</keyword>
<dbReference type="GO" id="GO:0008932">
    <property type="term" value="F:lytic endotransglycosylase activity"/>
    <property type="evidence" value="ECO:0007669"/>
    <property type="project" value="UniProtKB-UniRule"/>
</dbReference>